<evidence type="ECO:0000313" key="2">
    <source>
        <dbReference type="EMBL" id="BAT18218.1"/>
    </source>
</evidence>
<reference evidence="2 3" key="3">
    <citation type="journal article" date="2013" name="Rice">
        <title>Improvement of the Oryza sativa Nipponbare reference genome using next generation sequence and optical map data.</title>
        <authorList>
            <person name="Kawahara Y."/>
            <person name="de la Bastide M."/>
            <person name="Hamilton J.P."/>
            <person name="Kanamori H."/>
            <person name="McCombie W.R."/>
            <person name="Ouyang S."/>
            <person name="Schwartz D.C."/>
            <person name="Tanaka T."/>
            <person name="Wu J."/>
            <person name="Zhou S."/>
            <person name="Childs K.L."/>
            <person name="Davidson R.M."/>
            <person name="Lin H."/>
            <person name="Quesada-Ocampo L."/>
            <person name="Vaillancourt B."/>
            <person name="Sakai H."/>
            <person name="Lee S.S."/>
            <person name="Kim J."/>
            <person name="Numa H."/>
            <person name="Itoh T."/>
            <person name="Buell C.R."/>
            <person name="Matsumoto T."/>
        </authorList>
    </citation>
    <scope>NUCLEOTIDE SEQUENCE [LARGE SCALE GENOMIC DNA]</scope>
    <source>
        <strain evidence="3">cv. Nipponbare</strain>
    </source>
</reference>
<reference evidence="3" key="1">
    <citation type="journal article" date="2005" name="Nature">
        <title>The map-based sequence of the rice genome.</title>
        <authorList>
            <consortium name="International rice genome sequencing project (IRGSP)"/>
            <person name="Matsumoto T."/>
            <person name="Wu J."/>
            <person name="Kanamori H."/>
            <person name="Katayose Y."/>
            <person name="Fujisawa M."/>
            <person name="Namiki N."/>
            <person name="Mizuno H."/>
            <person name="Yamamoto K."/>
            <person name="Antonio B.A."/>
            <person name="Baba T."/>
            <person name="Sakata K."/>
            <person name="Nagamura Y."/>
            <person name="Aoki H."/>
            <person name="Arikawa K."/>
            <person name="Arita K."/>
            <person name="Bito T."/>
            <person name="Chiden Y."/>
            <person name="Fujitsuka N."/>
            <person name="Fukunaka R."/>
            <person name="Hamada M."/>
            <person name="Harada C."/>
            <person name="Hayashi A."/>
            <person name="Hijishita S."/>
            <person name="Honda M."/>
            <person name="Hosokawa S."/>
            <person name="Ichikawa Y."/>
            <person name="Idonuma A."/>
            <person name="Iijima M."/>
            <person name="Ikeda M."/>
            <person name="Ikeno M."/>
            <person name="Ito K."/>
            <person name="Ito S."/>
            <person name="Ito T."/>
            <person name="Ito Y."/>
            <person name="Ito Y."/>
            <person name="Iwabuchi A."/>
            <person name="Kamiya K."/>
            <person name="Karasawa W."/>
            <person name="Kurita K."/>
            <person name="Katagiri S."/>
            <person name="Kikuta A."/>
            <person name="Kobayashi H."/>
            <person name="Kobayashi N."/>
            <person name="Machita K."/>
            <person name="Maehara T."/>
            <person name="Masukawa M."/>
            <person name="Mizubayashi T."/>
            <person name="Mukai Y."/>
            <person name="Nagasaki H."/>
            <person name="Nagata Y."/>
            <person name="Naito S."/>
            <person name="Nakashima M."/>
            <person name="Nakama Y."/>
            <person name="Nakamichi Y."/>
            <person name="Nakamura M."/>
            <person name="Meguro A."/>
            <person name="Negishi M."/>
            <person name="Ohta I."/>
            <person name="Ohta T."/>
            <person name="Okamoto M."/>
            <person name="Ono N."/>
            <person name="Saji S."/>
            <person name="Sakaguchi M."/>
            <person name="Sakai K."/>
            <person name="Shibata M."/>
            <person name="Shimokawa T."/>
            <person name="Song J."/>
            <person name="Takazaki Y."/>
            <person name="Terasawa K."/>
            <person name="Tsugane M."/>
            <person name="Tsuji K."/>
            <person name="Ueda S."/>
            <person name="Waki K."/>
            <person name="Yamagata H."/>
            <person name="Yamamoto M."/>
            <person name="Yamamoto S."/>
            <person name="Yamane H."/>
            <person name="Yoshiki S."/>
            <person name="Yoshihara R."/>
            <person name="Yukawa K."/>
            <person name="Zhong H."/>
            <person name="Yano M."/>
            <person name="Yuan Q."/>
            <person name="Ouyang S."/>
            <person name="Liu J."/>
            <person name="Jones K.M."/>
            <person name="Gansberger K."/>
            <person name="Moffat K."/>
            <person name="Hill J."/>
            <person name="Bera J."/>
            <person name="Fadrosh D."/>
            <person name="Jin S."/>
            <person name="Johri S."/>
            <person name="Kim M."/>
            <person name="Overton L."/>
            <person name="Reardon M."/>
            <person name="Tsitrin T."/>
            <person name="Vuong H."/>
            <person name="Weaver B."/>
            <person name="Ciecko A."/>
            <person name="Tallon L."/>
            <person name="Jackson J."/>
            <person name="Pai G."/>
            <person name="Aken S.V."/>
            <person name="Utterback T."/>
            <person name="Reidmuller S."/>
            <person name="Feldblyum T."/>
            <person name="Hsiao J."/>
            <person name="Zismann V."/>
            <person name="Iobst S."/>
            <person name="de Vazeille A.R."/>
            <person name="Buell C.R."/>
            <person name="Ying K."/>
            <person name="Li Y."/>
            <person name="Lu T."/>
            <person name="Huang Y."/>
            <person name="Zhao Q."/>
            <person name="Feng Q."/>
            <person name="Zhang L."/>
            <person name="Zhu J."/>
            <person name="Weng Q."/>
            <person name="Mu J."/>
            <person name="Lu Y."/>
            <person name="Fan D."/>
            <person name="Liu Y."/>
            <person name="Guan J."/>
            <person name="Zhang Y."/>
            <person name="Yu S."/>
            <person name="Liu X."/>
            <person name="Zhang Y."/>
            <person name="Hong G."/>
            <person name="Han B."/>
            <person name="Choisne N."/>
            <person name="Demange N."/>
            <person name="Orjeda G."/>
            <person name="Samain S."/>
            <person name="Cattolico L."/>
            <person name="Pelletier E."/>
            <person name="Couloux A."/>
            <person name="Segurens B."/>
            <person name="Wincker P."/>
            <person name="D'Hont A."/>
            <person name="Scarpelli C."/>
            <person name="Weissenbach J."/>
            <person name="Salanoubat M."/>
            <person name="Quetier F."/>
            <person name="Yu Y."/>
            <person name="Kim H.R."/>
            <person name="Rambo T."/>
            <person name="Currie J."/>
            <person name="Collura K."/>
            <person name="Luo M."/>
            <person name="Yang T."/>
            <person name="Ammiraju J.S.S."/>
            <person name="Engler F."/>
            <person name="Soderlund C."/>
            <person name="Wing R.A."/>
            <person name="Palmer L.E."/>
            <person name="de la Bastide M."/>
            <person name="Spiegel L."/>
            <person name="Nascimento L."/>
            <person name="Zutavern T."/>
            <person name="O'Shaughnessy A."/>
            <person name="Dike S."/>
            <person name="Dedhia N."/>
            <person name="Preston R."/>
            <person name="Balija V."/>
            <person name="McCombie W.R."/>
            <person name="Chow T."/>
            <person name="Chen H."/>
            <person name="Chung M."/>
            <person name="Chen C."/>
            <person name="Shaw J."/>
            <person name="Wu H."/>
            <person name="Hsiao K."/>
            <person name="Chao Y."/>
            <person name="Chu M."/>
            <person name="Cheng C."/>
            <person name="Hour A."/>
            <person name="Lee P."/>
            <person name="Lin S."/>
            <person name="Lin Y."/>
            <person name="Liou J."/>
            <person name="Liu S."/>
            <person name="Hsing Y."/>
            <person name="Raghuvanshi S."/>
            <person name="Mohanty A."/>
            <person name="Bharti A.K."/>
            <person name="Gaur A."/>
            <person name="Gupta V."/>
            <person name="Kumar D."/>
            <person name="Ravi V."/>
            <person name="Vij S."/>
            <person name="Kapur A."/>
            <person name="Khurana P."/>
            <person name="Khurana P."/>
            <person name="Khurana J.P."/>
            <person name="Tyagi A.K."/>
            <person name="Gaikwad K."/>
            <person name="Singh A."/>
            <person name="Dalal V."/>
            <person name="Srivastava S."/>
            <person name="Dixit A."/>
            <person name="Pal A.K."/>
            <person name="Ghazi I.A."/>
            <person name="Yadav M."/>
            <person name="Pandit A."/>
            <person name="Bhargava A."/>
            <person name="Sureshbabu K."/>
            <person name="Batra K."/>
            <person name="Sharma T.R."/>
            <person name="Mohapatra T."/>
            <person name="Singh N.K."/>
            <person name="Messing J."/>
            <person name="Nelson A.B."/>
            <person name="Fuks G."/>
            <person name="Kavchok S."/>
            <person name="Keizer G."/>
            <person name="Linton E."/>
            <person name="Llaca V."/>
            <person name="Song R."/>
            <person name="Tanyolac B."/>
            <person name="Young S."/>
            <person name="Ho-Il K."/>
            <person name="Hahn J.H."/>
            <person name="Sangsakoo G."/>
            <person name="Vanavichit A."/>
            <person name="de Mattos Luiz.A.T."/>
            <person name="Zimmer P.D."/>
            <person name="Malone G."/>
            <person name="Dellagostin O."/>
            <person name="de Oliveira A.C."/>
            <person name="Bevan M."/>
            <person name="Bancroft I."/>
            <person name="Minx P."/>
            <person name="Cordum H."/>
            <person name="Wilson R."/>
            <person name="Cheng Z."/>
            <person name="Jin W."/>
            <person name="Jiang J."/>
            <person name="Leong S.A."/>
            <person name="Iwama H."/>
            <person name="Gojobori T."/>
            <person name="Itoh T."/>
            <person name="Niimura Y."/>
            <person name="Fujii Y."/>
            <person name="Habara T."/>
            <person name="Sakai H."/>
            <person name="Sato Y."/>
            <person name="Wilson G."/>
            <person name="Kumar K."/>
            <person name="McCouch S."/>
            <person name="Juretic N."/>
            <person name="Hoen D."/>
            <person name="Wright S."/>
            <person name="Bruskiewich R."/>
            <person name="Bureau T."/>
            <person name="Miyao A."/>
            <person name="Hirochika H."/>
            <person name="Nishikawa T."/>
            <person name="Kadowaki K."/>
            <person name="Sugiura M."/>
            <person name="Burr B."/>
            <person name="Sasaki T."/>
        </authorList>
    </citation>
    <scope>NUCLEOTIDE SEQUENCE [LARGE SCALE GENOMIC DNA]</scope>
    <source>
        <strain evidence="3">cv. Nipponbare</strain>
    </source>
</reference>
<name>A0A0N7KUE8_ORYSJ</name>
<organism evidence="2 3">
    <name type="scientific">Oryza sativa subsp. japonica</name>
    <name type="common">Rice</name>
    <dbReference type="NCBI Taxonomy" id="39947"/>
    <lineage>
        <taxon>Eukaryota</taxon>
        <taxon>Viridiplantae</taxon>
        <taxon>Streptophyta</taxon>
        <taxon>Embryophyta</taxon>
        <taxon>Tracheophyta</taxon>
        <taxon>Spermatophyta</taxon>
        <taxon>Magnoliopsida</taxon>
        <taxon>Liliopsida</taxon>
        <taxon>Poales</taxon>
        <taxon>Poaceae</taxon>
        <taxon>BOP clade</taxon>
        <taxon>Oryzoideae</taxon>
        <taxon>Oryzeae</taxon>
        <taxon>Oryzinae</taxon>
        <taxon>Oryza</taxon>
        <taxon>Oryza sativa</taxon>
    </lineage>
</organism>
<keyword evidence="3" id="KW-1185">Reference proteome</keyword>
<feature type="region of interest" description="Disordered" evidence="1">
    <location>
        <begin position="1"/>
        <end position="22"/>
    </location>
</feature>
<reference evidence="2 3" key="2">
    <citation type="journal article" date="2013" name="Plant Cell Physiol.">
        <title>Rice Annotation Project Database (RAP-DB): an integrative and interactive database for rice genomics.</title>
        <authorList>
            <person name="Sakai H."/>
            <person name="Lee S.S."/>
            <person name="Tanaka T."/>
            <person name="Numa H."/>
            <person name="Kim J."/>
            <person name="Kawahara Y."/>
            <person name="Wakimoto H."/>
            <person name="Yang C.C."/>
            <person name="Iwamoto M."/>
            <person name="Abe T."/>
            <person name="Yamada Y."/>
            <person name="Muto A."/>
            <person name="Inokuchi H."/>
            <person name="Ikemura T."/>
            <person name="Matsumoto T."/>
            <person name="Sasaki T."/>
            <person name="Itoh T."/>
        </authorList>
    </citation>
    <scope>NUCLEOTIDE SEQUENCE [LARGE SCALE GENOMIC DNA]</scope>
    <source>
        <strain evidence="3">cv. Nipponbare</strain>
    </source>
</reference>
<dbReference type="EMBL" id="AP014968">
    <property type="protein sequence ID" value="BAT18218.1"/>
    <property type="molecule type" value="Genomic_DNA"/>
</dbReference>
<dbReference type="Proteomes" id="UP000059680">
    <property type="component" value="Chromosome 12"/>
</dbReference>
<sequence>MAMRAPRVSGKGGSGSLGSTEHSFLPDTLDEEILIWKPSLLTGKVWEKITRGILHQLAFDDMDNTSRSVTFVAEPVSSSSP</sequence>
<accession>A0A0N7KUE8</accession>
<dbReference type="PaxDb" id="39947-A0A0N7KUE8"/>
<proteinExistence type="predicted"/>
<evidence type="ECO:0000256" key="1">
    <source>
        <dbReference type="SAM" id="MobiDB-lite"/>
    </source>
</evidence>
<evidence type="ECO:0000313" key="3">
    <source>
        <dbReference type="Proteomes" id="UP000059680"/>
    </source>
</evidence>
<dbReference type="AlphaFoldDB" id="A0A0N7KUE8"/>
<dbReference type="InParanoid" id="A0A0N7KUE8"/>
<gene>
    <name evidence="2" type="ordered locus">Os12g0631550</name>
    <name evidence="2" type="ORF">OSNPB_120631550</name>
</gene>
<protein>
    <submittedName>
        <fullName evidence="2">Os12g0631550 protein</fullName>
    </submittedName>
</protein>